<proteinExistence type="predicted"/>
<dbReference type="OrthoDB" id="191315at2759"/>
<organism evidence="1 2">
    <name type="scientific">Babjeviella inositovora NRRL Y-12698</name>
    <dbReference type="NCBI Taxonomy" id="984486"/>
    <lineage>
        <taxon>Eukaryota</taxon>
        <taxon>Fungi</taxon>
        <taxon>Dikarya</taxon>
        <taxon>Ascomycota</taxon>
        <taxon>Saccharomycotina</taxon>
        <taxon>Pichiomycetes</taxon>
        <taxon>Serinales incertae sedis</taxon>
        <taxon>Babjeviella</taxon>
    </lineage>
</organism>
<dbReference type="GO" id="GO:0008840">
    <property type="term" value="F:4-hydroxy-tetrahydrodipicolinate synthase activity"/>
    <property type="evidence" value="ECO:0007669"/>
    <property type="project" value="TreeGrafter"/>
</dbReference>
<dbReference type="Proteomes" id="UP000094336">
    <property type="component" value="Unassembled WGS sequence"/>
</dbReference>
<gene>
    <name evidence="1" type="ORF">BABINDRAFT_170370</name>
</gene>
<dbReference type="CDD" id="cd00408">
    <property type="entry name" value="DHDPS-like"/>
    <property type="match status" value="1"/>
</dbReference>
<keyword evidence="2" id="KW-1185">Reference proteome</keyword>
<evidence type="ECO:0008006" key="3">
    <source>
        <dbReference type="Google" id="ProtNLM"/>
    </source>
</evidence>
<dbReference type="InterPro" id="IPR002220">
    <property type="entry name" value="DapA-like"/>
</dbReference>
<accession>A0A1E3QVI6</accession>
<dbReference type="Pfam" id="PF00701">
    <property type="entry name" value="DHDPS"/>
    <property type="match status" value="1"/>
</dbReference>
<dbReference type="Gene3D" id="3.20.20.70">
    <property type="entry name" value="Aldolase class I"/>
    <property type="match status" value="2"/>
</dbReference>
<protein>
    <recommendedName>
        <fullName evidence="3">Dihydrodipicolinate synthase</fullName>
    </recommendedName>
</protein>
<dbReference type="STRING" id="984486.A0A1E3QVI6"/>
<dbReference type="GeneID" id="30148586"/>
<dbReference type="RefSeq" id="XP_018986997.1">
    <property type="nucleotide sequence ID" value="XM_019130733.1"/>
</dbReference>
<dbReference type="SMART" id="SM01130">
    <property type="entry name" value="DHDPS"/>
    <property type="match status" value="1"/>
</dbReference>
<dbReference type="PANTHER" id="PTHR12128:SF68">
    <property type="entry name" value="DIHYDRODIPICOLINATE SYNTHETASE"/>
    <property type="match status" value="1"/>
</dbReference>
<dbReference type="AlphaFoldDB" id="A0A1E3QVI6"/>
<sequence>MTSSAPAPGIYTPVPTVFPKDNETIDYAANLAHVQFLHQNGIHGFVVMGSIGENTHLEATERYSVVKNITSNISGLPSLYNWNTKVSDGTVLPVLVYIYPGVSNNTHILPKTVVRISKHKNIVGCKFSYDNVAHCTTIASQMAGEDFHVYNGLGHAFLSTLVMECHGTIDGISGVFPRIYVNLWDHKRTKLQRVASKCEEKLCEFGIISIKRTYFEVVKVGVPWWGRAPLNHDQPQGT</sequence>
<evidence type="ECO:0000313" key="2">
    <source>
        <dbReference type="Proteomes" id="UP000094336"/>
    </source>
</evidence>
<name>A0A1E3QVI6_9ASCO</name>
<reference evidence="2" key="1">
    <citation type="submission" date="2016-05" db="EMBL/GenBank/DDBJ databases">
        <title>Comparative genomics of biotechnologically important yeasts.</title>
        <authorList>
            <consortium name="DOE Joint Genome Institute"/>
            <person name="Riley R."/>
            <person name="Haridas S."/>
            <person name="Wolfe K.H."/>
            <person name="Lopes M.R."/>
            <person name="Hittinger C.T."/>
            <person name="Goker M."/>
            <person name="Salamov A."/>
            <person name="Wisecaver J."/>
            <person name="Long T.M."/>
            <person name="Aerts A.L."/>
            <person name="Barry K."/>
            <person name="Choi C."/>
            <person name="Clum A."/>
            <person name="Coughlan A.Y."/>
            <person name="Deshpande S."/>
            <person name="Douglass A.P."/>
            <person name="Hanson S.J."/>
            <person name="Klenk H.-P."/>
            <person name="Labutti K."/>
            <person name="Lapidus A."/>
            <person name="Lindquist E."/>
            <person name="Lipzen A."/>
            <person name="Meier-Kolthoff J.P."/>
            <person name="Ohm R.A."/>
            <person name="Otillar R.P."/>
            <person name="Pangilinan J."/>
            <person name="Peng Y."/>
            <person name="Rokas A."/>
            <person name="Rosa C.A."/>
            <person name="Scheuner C."/>
            <person name="Sibirny A.A."/>
            <person name="Slot J.C."/>
            <person name="Stielow J.B."/>
            <person name="Sun H."/>
            <person name="Kurtzman C.P."/>
            <person name="Blackwell M."/>
            <person name="Grigoriev I.V."/>
            <person name="Jeffries T.W."/>
        </authorList>
    </citation>
    <scope>NUCLEOTIDE SEQUENCE [LARGE SCALE GENOMIC DNA]</scope>
    <source>
        <strain evidence="2">NRRL Y-12698</strain>
    </source>
</reference>
<dbReference type="PANTHER" id="PTHR12128">
    <property type="entry name" value="DIHYDRODIPICOLINATE SYNTHASE"/>
    <property type="match status" value="1"/>
</dbReference>
<dbReference type="InterPro" id="IPR013785">
    <property type="entry name" value="Aldolase_TIM"/>
</dbReference>
<evidence type="ECO:0000313" key="1">
    <source>
        <dbReference type="EMBL" id="ODQ81669.1"/>
    </source>
</evidence>
<dbReference type="EMBL" id="KV454427">
    <property type="protein sequence ID" value="ODQ81669.1"/>
    <property type="molecule type" value="Genomic_DNA"/>
</dbReference>
<dbReference type="SUPFAM" id="SSF51569">
    <property type="entry name" value="Aldolase"/>
    <property type="match status" value="1"/>
</dbReference>